<comment type="subcellular location">
    <subcellularLocation>
        <location evidence="3">Nucleus</location>
        <location evidence="3">PML body</location>
    </subcellularLocation>
</comment>
<evidence type="ECO:0000256" key="1">
    <source>
        <dbReference type="ARBA" id="ARBA00001936"/>
    </source>
</evidence>
<organism evidence="12 13">
    <name type="scientific">Geranomyces variabilis</name>
    <dbReference type="NCBI Taxonomy" id="109894"/>
    <lineage>
        <taxon>Eukaryota</taxon>
        <taxon>Fungi</taxon>
        <taxon>Fungi incertae sedis</taxon>
        <taxon>Chytridiomycota</taxon>
        <taxon>Chytridiomycota incertae sedis</taxon>
        <taxon>Chytridiomycetes</taxon>
        <taxon>Spizellomycetales</taxon>
        <taxon>Powellomycetaceae</taxon>
        <taxon>Geranomyces</taxon>
    </lineage>
</organism>
<evidence type="ECO:0000256" key="5">
    <source>
        <dbReference type="ARBA" id="ARBA00022723"/>
    </source>
</evidence>
<dbReference type="PANTHER" id="PTHR15822">
    <property type="entry name" value="TRAF AND TNF RECEPTOR-ASSOCIATED PROTEIN"/>
    <property type="match status" value="1"/>
</dbReference>
<comment type="cofactor">
    <cofactor evidence="1">
        <name>Mn(2+)</name>
        <dbReference type="ChEBI" id="CHEBI:29035"/>
    </cofactor>
</comment>
<dbReference type="GO" id="GO:0046872">
    <property type="term" value="F:metal ion binding"/>
    <property type="evidence" value="ECO:0007669"/>
    <property type="project" value="UniProtKB-KW"/>
</dbReference>
<dbReference type="EMBL" id="JADGJQ010000054">
    <property type="protein sequence ID" value="KAJ3175290.1"/>
    <property type="molecule type" value="Genomic_DNA"/>
</dbReference>
<proteinExistence type="predicted"/>
<feature type="domain" description="Endonuclease/exonuclease/phosphatase" evidence="11">
    <location>
        <begin position="6"/>
        <end position="259"/>
    </location>
</feature>
<dbReference type="AlphaFoldDB" id="A0AAD5XKI1"/>
<evidence type="ECO:0000256" key="2">
    <source>
        <dbReference type="ARBA" id="ARBA00001946"/>
    </source>
</evidence>
<comment type="cofactor">
    <cofactor evidence="2">
        <name>Mg(2+)</name>
        <dbReference type="ChEBI" id="CHEBI:18420"/>
    </cofactor>
</comment>
<keyword evidence="7" id="KW-0378">Hydrolase</keyword>
<dbReference type="SUPFAM" id="SSF56219">
    <property type="entry name" value="DNase I-like"/>
    <property type="match status" value="1"/>
</dbReference>
<name>A0AAD5XKI1_9FUNG</name>
<evidence type="ECO:0000256" key="4">
    <source>
        <dbReference type="ARBA" id="ARBA00022722"/>
    </source>
</evidence>
<keyword evidence="6" id="KW-0227">DNA damage</keyword>
<evidence type="ECO:0000256" key="8">
    <source>
        <dbReference type="ARBA" id="ARBA00022842"/>
    </source>
</evidence>
<sequence>MPITLISFNIFHGGLDEFTIPSTAPTSDRVARISAYLQAAKPDVVVLTELNNWTPAHLSALASKLSHDFSTLMETTNTPFRIGLTSRFEILTVEHVRSGFHHGAVVAKLDVSGSSANFKELVVVGTHLTPFLPSARVEEARQLARLLPRGLPAVITGDMNALSAHDSGSYASDMFTGALGRKFLDPTGEVDFSAVEALEACGLVDLGKGGSFDYSVPTRLEVDAMHGAKMRLDYAFATAELAAKANVVRNSETDWLSDHYPLQITLA</sequence>
<reference evidence="12" key="1">
    <citation type="submission" date="2020-05" db="EMBL/GenBank/DDBJ databases">
        <title>Phylogenomic resolution of chytrid fungi.</title>
        <authorList>
            <person name="Stajich J.E."/>
            <person name="Amses K."/>
            <person name="Simmons R."/>
            <person name="Seto K."/>
            <person name="Myers J."/>
            <person name="Bonds A."/>
            <person name="Quandt C.A."/>
            <person name="Barry K."/>
            <person name="Liu P."/>
            <person name="Grigoriev I."/>
            <person name="Longcore J.E."/>
            <person name="James T.Y."/>
        </authorList>
    </citation>
    <scope>NUCLEOTIDE SEQUENCE</scope>
    <source>
        <strain evidence="12">JEL0379</strain>
    </source>
</reference>
<keyword evidence="13" id="KW-1185">Reference proteome</keyword>
<comment type="caution">
    <text evidence="12">The sequence shown here is derived from an EMBL/GenBank/DDBJ whole genome shotgun (WGS) entry which is preliminary data.</text>
</comment>
<keyword evidence="10" id="KW-0539">Nucleus</keyword>
<keyword evidence="9" id="KW-0234">DNA repair</keyword>
<dbReference type="Gene3D" id="3.60.10.10">
    <property type="entry name" value="Endonuclease/exonuclease/phosphatase"/>
    <property type="match status" value="1"/>
</dbReference>
<evidence type="ECO:0000256" key="9">
    <source>
        <dbReference type="ARBA" id="ARBA00023204"/>
    </source>
</evidence>
<dbReference type="GO" id="GO:0006281">
    <property type="term" value="P:DNA repair"/>
    <property type="evidence" value="ECO:0007669"/>
    <property type="project" value="UniProtKB-KW"/>
</dbReference>
<evidence type="ECO:0000313" key="12">
    <source>
        <dbReference type="EMBL" id="KAJ3175290.1"/>
    </source>
</evidence>
<dbReference type="InterPro" id="IPR005135">
    <property type="entry name" value="Endo/exonuclease/phosphatase"/>
</dbReference>
<dbReference type="GO" id="GO:0004518">
    <property type="term" value="F:nuclease activity"/>
    <property type="evidence" value="ECO:0007669"/>
    <property type="project" value="UniProtKB-KW"/>
</dbReference>
<accession>A0AAD5XKI1</accession>
<dbReference type="Pfam" id="PF03372">
    <property type="entry name" value="Exo_endo_phos"/>
    <property type="match status" value="1"/>
</dbReference>
<dbReference type="InterPro" id="IPR036691">
    <property type="entry name" value="Endo/exonu/phosph_ase_sf"/>
</dbReference>
<evidence type="ECO:0000256" key="6">
    <source>
        <dbReference type="ARBA" id="ARBA00022763"/>
    </source>
</evidence>
<gene>
    <name evidence="12" type="ORF">HDU87_006372</name>
</gene>
<dbReference type="InterPro" id="IPR051547">
    <property type="entry name" value="TDP2-like"/>
</dbReference>
<dbReference type="GO" id="GO:0016787">
    <property type="term" value="F:hydrolase activity"/>
    <property type="evidence" value="ECO:0007669"/>
    <property type="project" value="UniProtKB-KW"/>
</dbReference>
<keyword evidence="5" id="KW-0479">Metal-binding</keyword>
<evidence type="ECO:0000313" key="13">
    <source>
        <dbReference type="Proteomes" id="UP001212152"/>
    </source>
</evidence>
<keyword evidence="8" id="KW-0460">Magnesium</keyword>
<evidence type="ECO:0000256" key="3">
    <source>
        <dbReference type="ARBA" id="ARBA00004322"/>
    </source>
</evidence>
<evidence type="ECO:0000256" key="7">
    <source>
        <dbReference type="ARBA" id="ARBA00022801"/>
    </source>
</evidence>
<evidence type="ECO:0000256" key="10">
    <source>
        <dbReference type="ARBA" id="ARBA00023242"/>
    </source>
</evidence>
<keyword evidence="4" id="KW-0540">Nuclease</keyword>
<dbReference type="Proteomes" id="UP001212152">
    <property type="component" value="Unassembled WGS sequence"/>
</dbReference>
<dbReference type="PANTHER" id="PTHR15822:SF4">
    <property type="entry name" value="TYROSYL-DNA PHOSPHODIESTERASE 2"/>
    <property type="match status" value="1"/>
</dbReference>
<protein>
    <recommendedName>
        <fullName evidence="11">Endonuclease/exonuclease/phosphatase domain-containing protein</fullName>
    </recommendedName>
</protein>
<evidence type="ECO:0000259" key="11">
    <source>
        <dbReference type="Pfam" id="PF03372"/>
    </source>
</evidence>